<feature type="domain" description="ABC transporter" evidence="7">
    <location>
        <begin position="4"/>
        <end position="237"/>
    </location>
</feature>
<dbReference type="SUPFAM" id="SSF50331">
    <property type="entry name" value="MOP-like"/>
    <property type="match status" value="1"/>
</dbReference>
<dbReference type="Pfam" id="PF00005">
    <property type="entry name" value="ABC_tran"/>
    <property type="match status" value="1"/>
</dbReference>
<evidence type="ECO:0000256" key="1">
    <source>
        <dbReference type="ARBA" id="ARBA00022448"/>
    </source>
</evidence>
<dbReference type="Proteomes" id="UP000283255">
    <property type="component" value="Unassembled WGS sequence"/>
</dbReference>
<dbReference type="Gene3D" id="3.40.50.300">
    <property type="entry name" value="P-loop containing nucleotide triphosphate hydrolases"/>
    <property type="match status" value="1"/>
</dbReference>
<dbReference type="AlphaFoldDB" id="A0A418YBT7"/>
<evidence type="ECO:0000259" key="7">
    <source>
        <dbReference type="PROSITE" id="PS50893"/>
    </source>
</evidence>
<dbReference type="InterPro" id="IPR015853">
    <property type="entry name" value="ABC_transpr_FbpC"/>
</dbReference>
<keyword evidence="6" id="KW-0472">Membrane</keyword>
<dbReference type="InterPro" id="IPR027417">
    <property type="entry name" value="P-loop_NTPase"/>
</dbReference>
<keyword evidence="1" id="KW-0813">Transport</keyword>
<evidence type="ECO:0000256" key="4">
    <source>
        <dbReference type="ARBA" id="ARBA00022741"/>
    </source>
</evidence>
<dbReference type="CDD" id="cd03259">
    <property type="entry name" value="ABC_Carb_Solutes_like"/>
    <property type="match status" value="1"/>
</dbReference>
<dbReference type="OrthoDB" id="9802264at2"/>
<evidence type="ECO:0000256" key="5">
    <source>
        <dbReference type="ARBA" id="ARBA00022840"/>
    </source>
</evidence>
<evidence type="ECO:0000313" key="9">
    <source>
        <dbReference type="Proteomes" id="UP000283255"/>
    </source>
</evidence>
<dbReference type="GO" id="GO:0016887">
    <property type="term" value="F:ATP hydrolysis activity"/>
    <property type="evidence" value="ECO:0007669"/>
    <property type="project" value="InterPro"/>
</dbReference>
<dbReference type="InterPro" id="IPR017871">
    <property type="entry name" value="ABC_transporter-like_CS"/>
</dbReference>
<dbReference type="InterPro" id="IPR003593">
    <property type="entry name" value="AAA+_ATPase"/>
</dbReference>
<dbReference type="Gene3D" id="2.40.50.140">
    <property type="entry name" value="Nucleic acid-binding proteins"/>
    <property type="match status" value="1"/>
</dbReference>
<dbReference type="GO" id="GO:0005524">
    <property type="term" value="F:ATP binding"/>
    <property type="evidence" value="ECO:0007669"/>
    <property type="project" value="UniProtKB-KW"/>
</dbReference>
<dbReference type="FunFam" id="3.40.50.300:FF:000042">
    <property type="entry name" value="Maltose/maltodextrin ABC transporter, ATP-binding protein"/>
    <property type="match status" value="1"/>
</dbReference>
<dbReference type="GO" id="GO:0015423">
    <property type="term" value="F:ABC-type maltose transporter activity"/>
    <property type="evidence" value="ECO:0007669"/>
    <property type="project" value="TreeGrafter"/>
</dbReference>
<dbReference type="SMART" id="SM00382">
    <property type="entry name" value="AAA"/>
    <property type="match status" value="1"/>
</dbReference>
<name>A0A418YBT7_9GAMM</name>
<keyword evidence="9" id="KW-1185">Reference proteome</keyword>
<evidence type="ECO:0000256" key="3">
    <source>
        <dbReference type="ARBA" id="ARBA00022597"/>
    </source>
</evidence>
<dbReference type="InterPro" id="IPR013611">
    <property type="entry name" value="Transp-assoc_OB_typ2"/>
</dbReference>
<keyword evidence="3" id="KW-0762">Sugar transport</keyword>
<evidence type="ECO:0000313" key="8">
    <source>
        <dbReference type="EMBL" id="RJG41981.1"/>
    </source>
</evidence>
<evidence type="ECO:0000256" key="2">
    <source>
        <dbReference type="ARBA" id="ARBA00022475"/>
    </source>
</evidence>
<dbReference type="PROSITE" id="PS00211">
    <property type="entry name" value="ABC_TRANSPORTER_1"/>
    <property type="match status" value="1"/>
</dbReference>
<dbReference type="GO" id="GO:0055052">
    <property type="term" value="C:ATP-binding cassette (ABC) transporter complex, substrate-binding subunit-containing"/>
    <property type="evidence" value="ECO:0007669"/>
    <property type="project" value="TreeGrafter"/>
</dbReference>
<organism evidence="8 9">
    <name type="scientific">Motilimonas pumila</name>
    <dbReference type="NCBI Taxonomy" id="2303987"/>
    <lineage>
        <taxon>Bacteria</taxon>
        <taxon>Pseudomonadati</taxon>
        <taxon>Pseudomonadota</taxon>
        <taxon>Gammaproteobacteria</taxon>
        <taxon>Alteromonadales</taxon>
        <taxon>Alteromonadales genera incertae sedis</taxon>
        <taxon>Motilimonas</taxon>
    </lineage>
</organism>
<protein>
    <submittedName>
        <fullName evidence="8">ABC transporter ATP-binding protein</fullName>
    </submittedName>
</protein>
<sequence length="377" mass="41904">MPQVLFSHVSKSYTAQARPDTLLDINFHVNQGESLAIVGPSGCGKTTLLRMLAGIESVTKGEISIAGKVVNNLAPAKRGLEMVFQSQSLYPHMTVQQNLSFGLLNKRLKRAEIQHRVKWAAKLLDIERFLTLYPHELAKGERQRVAIARALAPQTPLVLFDEPFEHLSGEIRSHLRLELIRIQRQLGTTMIMVTHDHEDAMGFADRMALLSQLDASSHTNLEQIGPPLELYHHPRNIKVASFVGKPKMSFFQAKLTDKANPTSTIALSNGETLSVSADTRHGEEGEYVTLGLRAEHIELASSAAAGQIHGQVIGIERFGSDTFVYLEYQGEQIAFRCDPHQNLPSSSQLALKVSPQVCYLFNHQGVAYPRTVEHLYT</sequence>
<dbReference type="PANTHER" id="PTHR43875">
    <property type="entry name" value="MALTODEXTRIN IMPORT ATP-BINDING PROTEIN MSMX"/>
    <property type="match status" value="1"/>
</dbReference>
<gene>
    <name evidence="8" type="ORF">D1Z90_15205</name>
</gene>
<dbReference type="Gene3D" id="2.40.50.100">
    <property type="match status" value="1"/>
</dbReference>
<keyword evidence="2" id="KW-1003">Cell membrane</keyword>
<dbReference type="EMBL" id="QZCH01000022">
    <property type="protein sequence ID" value="RJG41981.1"/>
    <property type="molecule type" value="Genomic_DNA"/>
</dbReference>
<dbReference type="PROSITE" id="PS50893">
    <property type="entry name" value="ABC_TRANSPORTER_2"/>
    <property type="match status" value="1"/>
</dbReference>
<keyword evidence="4" id="KW-0547">Nucleotide-binding</keyword>
<comment type="caution">
    <text evidence="8">The sequence shown here is derived from an EMBL/GenBank/DDBJ whole genome shotgun (WGS) entry which is preliminary data.</text>
</comment>
<accession>A0A418YBT7</accession>
<dbReference type="GO" id="GO:0015408">
    <property type="term" value="F:ABC-type ferric iron transporter activity"/>
    <property type="evidence" value="ECO:0007669"/>
    <property type="project" value="InterPro"/>
</dbReference>
<evidence type="ECO:0000256" key="6">
    <source>
        <dbReference type="ARBA" id="ARBA00023136"/>
    </source>
</evidence>
<dbReference type="SUPFAM" id="SSF52540">
    <property type="entry name" value="P-loop containing nucleoside triphosphate hydrolases"/>
    <property type="match status" value="1"/>
</dbReference>
<dbReference type="PANTHER" id="PTHR43875:SF3">
    <property type="entry name" value="MALTOSE_MALTODEXTRIN IMPORT ATP-BINDING PROTEIN MALK"/>
    <property type="match status" value="1"/>
</dbReference>
<reference evidence="8 9" key="1">
    <citation type="submission" date="2018-09" db="EMBL/GenBank/DDBJ databases">
        <authorList>
            <person name="Wang F."/>
        </authorList>
    </citation>
    <scope>NUCLEOTIDE SEQUENCE [LARGE SCALE GENOMIC DNA]</scope>
    <source>
        <strain evidence="8 9">PLHSC7-2</strain>
    </source>
</reference>
<proteinExistence type="predicted"/>
<dbReference type="InterPro" id="IPR008995">
    <property type="entry name" value="Mo/tungstate-bd_C_term_dom"/>
</dbReference>
<dbReference type="InterPro" id="IPR003439">
    <property type="entry name" value="ABC_transporter-like_ATP-bd"/>
</dbReference>
<reference evidence="8 9" key="2">
    <citation type="submission" date="2019-01" db="EMBL/GenBank/DDBJ databases">
        <title>Motilimonas pumilus sp. nov., isolated from the gut of sea cucumber (Apostichopus japonicus).</title>
        <authorList>
            <person name="Wang F.-Q."/>
            <person name="Ren L.-H."/>
            <person name="Lin Y.-W."/>
            <person name="Sun G.-H."/>
            <person name="Du Z.-J."/>
            <person name="Zhao J.-X."/>
            <person name="Liu X.-J."/>
            <person name="Liu L.-J."/>
        </authorList>
    </citation>
    <scope>NUCLEOTIDE SEQUENCE [LARGE SCALE GENOMIC DNA]</scope>
    <source>
        <strain evidence="8 9">PLHSC7-2</strain>
    </source>
</reference>
<dbReference type="InterPro" id="IPR047641">
    <property type="entry name" value="ABC_transpr_MalK/UgpC-like"/>
</dbReference>
<dbReference type="RefSeq" id="WP_119911642.1">
    <property type="nucleotide sequence ID" value="NZ_QZCH01000022.1"/>
</dbReference>
<keyword evidence="5 8" id="KW-0067">ATP-binding</keyword>
<dbReference type="Pfam" id="PF08402">
    <property type="entry name" value="TOBE_2"/>
    <property type="match status" value="1"/>
</dbReference>
<dbReference type="GO" id="GO:1990060">
    <property type="term" value="C:maltose transport complex"/>
    <property type="evidence" value="ECO:0007669"/>
    <property type="project" value="TreeGrafter"/>
</dbReference>
<dbReference type="InterPro" id="IPR012340">
    <property type="entry name" value="NA-bd_OB-fold"/>
</dbReference>